<dbReference type="AlphaFoldDB" id="A0A9X2BMJ9"/>
<comment type="caution">
    <text evidence="2">The sequence shown here is derived from an EMBL/GenBank/DDBJ whole genome shotgun (WGS) entry which is preliminary data.</text>
</comment>
<keyword evidence="1" id="KW-0472">Membrane</keyword>
<keyword evidence="1" id="KW-0812">Transmembrane</keyword>
<evidence type="ECO:0000256" key="1">
    <source>
        <dbReference type="SAM" id="Phobius"/>
    </source>
</evidence>
<proteinExistence type="predicted"/>
<feature type="transmembrane region" description="Helical" evidence="1">
    <location>
        <begin position="39"/>
        <end position="63"/>
    </location>
</feature>
<dbReference type="EMBL" id="JALNUB010000002">
    <property type="protein sequence ID" value="MCK8141100.1"/>
    <property type="molecule type" value="Genomic_DNA"/>
</dbReference>
<protein>
    <submittedName>
        <fullName evidence="2">DUF6095 family protein</fullName>
    </submittedName>
</protein>
<dbReference type="Pfam" id="PF19589">
    <property type="entry name" value="DUF6095"/>
    <property type="match status" value="1"/>
</dbReference>
<name>A0A9X2BMJ9_9FLAO</name>
<keyword evidence="3" id="KW-1185">Reference proteome</keyword>
<dbReference type="Proteomes" id="UP001139260">
    <property type="component" value="Unassembled WGS sequence"/>
</dbReference>
<sequence length="73" mass="8031">MATNKLLLNKGLKYLAGALPLLFLGPAVIYNAFINKQNVWHYLVLAVGIIFCGIGVYLAFLGLKTMVKSLFND</sequence>
<evidence type="ECO:0000313" key="2">
    <source>
        <dbReference type="EMBL" id="MCK8141100.1"/>
    </source>
</evidence>
<evidence type="ECO:0000313" key="3">
    <source>
        <dbReference type="Proteomes" id="UP001139260"/>
    </source>
</evidence>
<keyword evidence="1" id="KW-1133">Transmembrane helix</keyword>
<feature type="transmembrane region" description="Helical" evidence="1">
    <location>
        <begin position="12"/>
        <end position="33"/>
    </location>
</feature>
<organism evidence="2 3">
    <name type="scientific">Flavobacterium pygoscelis</name>
    <dbReference type="NCBI Taxonomy" id="2893176"/>
    <lineage>
        <taxon>Bacteria</taxon>
        <taxon>Pseudomonadati</taxon>
        <taxon>Bacteroidota</taxon>
        <taxon>Flavobacteriia</taxon>
        <taxon>Flavobacteriales</taxon>
        <taxon>Flavobacteriaceae</taxon>
        <taxon>Flavobacterium</taxon>
    </lineage>
</organism>
<accession>A0A9X2BMJ9</accession>
<dbReference type="InterPro" id="IPR046077">
    <property type="entry name" value="DUF6095"/>
</dbReference>
<dbReference type="RefSeq" id="WP_188051532.1">
    <property type="nucleotide sequence ID" value="NZ_JALNUB010000002.1"/>
</dbReference>
<gene>
    <name evidence="2" type="ORF">MW871_04260</name>
</gene>
<reference evidence="2" key="1">
    <citation type="submission" date="2022-04" db="EMBL/GenBank/DDBJ databases">
        <title>Flavobacterium pygoscelis sp. nov. isolated from Chinstrap chick (Pygoscelis antarcticus).</title>
        <authorList>
            <person name="Irgang R."/>
            <person name="Poblete-Morales M."/>
            <person name="Avendano-Herrera R."/>
        </authorList>
    </citation>
    <scope>NUCLEOTIDE SEQUENCE</scope>
    <source>
        <strain evidence="2">I-SCBP12n</strain>
    </source>
</reference>